<dbReference type="RefSeq" id="XP_024737925.1">
    <property type="nucleotide sequence ID" value="XM_024874628.1"/>
</dbReference>
<reference evidence="1 2" key="1">
    <citation type="submission" date="2016-04" db="EMBL/GenBank/DDBJ databases">
        <title>A degradative enzymes factory behind the ericoid mycorrhizal symbiosis.</title>
        <authorList>
            <consortium name="DOE Joint Genome Institute"/>
            <person name="Martino E."/>
            <person name="Morin E."/>
            <person name="Grelet G."/>
            <person name="Kuo A."/>
            <person name="Kohler A."/>
            <person name="Daghino S."/>
            <person name="Barry K."/>
            <person name="Choi C."/>
            <person name="Cichocki N."/>
            <person name="Clum A."/>
            <person name="Copeland A."/>
            <person name="Hainaut M."/>
            <person name="Haridas S."/>
            <person name="Labutti K."/>
            <person name="Lindquist E."/>
            <person name="Lipzen A."/>
            <person name="Khouja H.-R."/>
            <person name="Murat C."/>
            <person name="Ohm R."/>
            <person name="Olson A."/>
            <person name="Spatafora J."/>
            <person name="Veneault-Fourrey C."/>
            <person name="Henrissat B."/>
            <person name="Grigoriev I."/>
            <person name="Martin F."/>
            <person name="Perotto S."/>
        </authorList>
    </citation>
    <scope>NUCLEOTIDE SEQUENCE [LARGE SCALE GENOMIC DNA]</scope>
    <source>
        <strain evidence="1 2">E</strain>
    </source>
</reference>
<accession>A0A2J6TDC8</accession>
<dbReference type="GeneID" id="36582708"/>
<name>A0A2J6TDC8_9HELO</name>
<evidence type="ECO:0008006" key="3">
    <source>
        <dbReference type="Google" id="ProtNLM"/>
    </source>
</evidence>
<protein>
    <recommendedName>
        <fullName evidence="3">Heterokaryon incompatibility domain-containing protein</fullName>
    </recommendedName>
</protein>
<proteinExistence type="predicted"/>
<dbReference type="Proteomes" id="UP000235371">
    <property type="component" value="Unassembled WGS sequence"/>
</dbReference>
<dbReference type="OrthoDB" id="410701at2759"/>
<feature type="non-terminal residue" evidence="1">
    <location>
        <position position="1"/>
    </location>
</feature>
<dbReference type="EMBL" id="KZ613787">
    <property type="protein sequence ID" value="PMD61021.1"/>
    <property type="molecule type" value="Genomic_DNA"/>
</dbReference>
<dbReference type="InParanoid" id="A0A2J6TDC8"/>
<keyword evidence="2" id="KW-1185">Reference proteome</keyword>
<evidence type="ECO:0000313" key="1">
    <source>
        <dbReference type="EMBL" id="PMD61021.1"/>
    </source>
</evidence>
<dbReference type="AlphaFoldDB" id="A0A2J6TDC8"/>
<dbReference type="Gene3D" id="3.90.226.10">
    <property type="entry name" value="2-enoyl-CoA Hydratase, Chain A, domain 1"/>
    <property type="match status" value="1"/>
</dbReference>
<gene>
    <name evidence="1" type="ORF">K444DRAFT_527325</name>
</gene>
<sequence>FIVIAKATPSYCRAAFSSPPMNLENTNFFLCFHALIDKIGNDDLVNVIVFDSSVEYFWIAQWDIINNPPSNLTSDNGVYWSNITKLASLPVLTVVAIRTIARGGWEVPHCWILAPALQQQISQSNVVV</sequence>
<dbReference type="STRING" id="1095630.A0A2J6TDC8"/>
<evidence type="ECO:0000313" key="2">
    <source>
        <dbReference type="Proteomes" id="UP000235371"/>
    </source>
</evidence>
<organism evidence="1 2">
    <name type="scientific">Hyaloscypha bicolor E</name>
    <dbReference type="NCBI Taxonomy" id="1095630"/>
    <lineage>
        <taxon>Eukaryota</taxon>
        <taxon>Fungi</taxon>
        <taxon>Dikarya</taxon>
        <taxon>Ascomycota</taxon>
        <taxon>Pezizomycotina</taxon>
        <taxon>Leotiomycetes</taxon>
        <taxon>Helotiales</taxon>
        <taxon>Hyaloscyphaceae</taxon>
        <taxon>Hyaloscypha</taxon>
        <taxon>Hyaloscypha bicolor</taxon>
    </lineage>
</organism>